<dbReference type="Pfam" id="PF00583">
    <property type="entry name" value="Acetyltransf_1"/>
    <property type="match status" value="1"/>
</dbReference>
<name>A0A1W0CJU5_9NEIS</name>
<dbReference type="InterPro" id="IPR050832">
    <property type="entry name" value="Bact_Acetyltransf"/>
</dbReference>
<evidence type="ECO:0000256" key="2">
    <source>
        <dbReference type="ARBA" id="ARBA00023315"/>
    </source>
</evidence>
<comment type="caution">
    <text evidence="4">The sequence shown here is derived from an EMBL/GenBank/DDBJ whole genome shotgun (WGS) entry which is preliminary data.</text>
</comment>
<dbReference type="InterPro" id="IPR000182">
    <property type="entry name" value="GNAT_dom"/>
</dbReference>
<dbReference type="AlphaFoldDB" id="A0A1W0CJU5"/>
<dbReference type="CDD" id="cd04301">
    <property type="entry name" value="NAT_SF"/>
    <property type="match status" value="1"/>
</dbReference>
<protein>
    <recommendedName>
        <fullName evidence="3">N-acetyltransferase domain-containing protein</fullName>
    </recommendedName>
</protein>
<dbReference type="EMBL" id="MUKV01000029">
    <property type="protein sequence ID" value="OQS35035.1"/>
    <property type="molecule type" value="Genomic_DNA"/>
</dbReference>
<dbReference type="PANTHER" id="PTHR43877:SF2">
    <property type="entry name" value="AMINOALKYLPHOSPHONATE N-ACETYLTRANSFERASE-RELATED"/>
    <property type="match status" value="1"/>
</dbReference>
<evidence type="ECO:0000313" key="4">
    <source>
        <dbReference type="EMBL" id="OQS35035.1"/>
    </source>
</evidence>
<evidence type="ECO:0000313" key="5">
    <source>
        <dbReference type="Proteomes" id="UP000192721"/>
    </source>
</evidence>
<dbReference type="PROSITE" id="PS51186">
    <property type="entry name" value="GNAT"/>
    <property type="match status" value="1"/>
</dbReference>
<feature type="domain" description="N-acetyltransferase" evidence="3">
    <location>
        <begin position="2"/>
        <end position="146"/>
    </location>
</feature>
<organism evidence="4 5">
    <name type="scientific">Chromobacterium haemolyticum</name>
    <dbReference type="NCBI Taxonomy" id="394935"/>
    <lineage>
        <taxon>Bacteria</taxon>
        <taxon>Pseudomonadati</taxon>
        <taxon>Pseudomonadota</taxon>
        <taxon>Betaproteobacteria</taxon>
        <taxon>Neisseriales</taxon>
        <taxon>Chromobacteriaceae</taxon>
        <taxon>Chromobacterium</taxon>
    </lineage>
</organism>
<reference evidence="4 5" key="1">
    <citation type="submission" date="2017-02" db="EMBL/GenBank/DDBJ databases">
        <title>Chromobacterium haemolyticum H5244.</title>
        <authorList>
            <person name="Gulvik C.A."/>
        </authorList>
    </citation>
    <scope>NUCLEOTIDE SEQUENCE [LARGE SCALE GENOMIC DNA]</scope>
    <source>
        <strain evidence="4 5">H5244</strain>
    </source>
</reference>
<evidence type="ECO:0000259" key="3">
    <source>
        <dbReference type="PROSITE" id="PS51186"/>
    </source>
</evidence>
<dbReference type="PANTHER" id="PTHR43877">
    <property type="entry name" value="AMINOALKYLPHOSPHONATE N-ACETYLTRANSFERASE-RELATED-RELATED"/>
    <property type="match status" value="1"/>
</dbReference>
<gene>
    <name evidence="4" type="ORF">B0T45_17870</name>
</gene>
<dbReference type="InterPro" id="IPR016181">
    <property type="entry name" value="Acyl_CoA_acyltransferase"/>
</dbReference>
<dbReference type="GO" id="GO:0016747">
    <property type="term" value="F:acyltransferase activity, transferring groups other than amino-acyl groups"/>
    <property type="evidence" value="ECO:0007669"/>
    <property type="project" value="InterPro"/>
</dbReference>
<accession>A0A1W0CJU5</accession>
<keyword evidence="1" id="KW-0808">Transferase</keyword>
<proteinExistence type="predicted"/>
<dbReference type="SUPFAM" id="SSF55729">
    <property type="entry name" value="Acyl-CoA N-acyltransferases (Nat)"/>
    <property type="match status" value="1"/>
</dbReference>
<dbReference type="Gene3D" id="3.40.630.30">
    <property type="match status" value="1"/>
</dbReference>
<dbReference type="Proteomes" id="UP000192721">
    <property type="component" value="Unassembled WGS sequence"/>
</dbReference>
<evidence type="ECO:0000256" key="1">
    <source>
        <dbReference type="ARBA" id="ARBA00022679"/>
    </source>
</evidence>
<keyword evidence="2" id="KW-0012">Acyltransferase</keyword>
<sequence>MAEIRTMRAEDALAVARLCLDLGYVATETEIGERFVRLAALPDNQVWVALWEGAVVGWIHGHGVRLLEAPPAIEIGGLVVSPAHQGRGLGKQLLRACEAWARQLGYPRIRLRSGVHREAAHAFYRHLGYQQLKTSHSFALDLRDGQ</sequence>